<evidence type="ECO:0000256" key="3">
    <source>
        <dbReference type="ARBA" id="ARBA00022884"/>
    </source>
</evidence>
<sequence>MQRRVLIPSPAEAIDKWFEDLSHYEQTLEEMAVVSLDTVFKDELSTIEAWFRVLSEAERTAALYSLLQHSSQVQIRFFITVLQQMAKKDPVGALLSPTHTEKDPVQSQLHGAMAKAEMEASQRLLNVLPIQPPASLDRPVVHRRLYDRHSVTIGESEEYNRMFRRDGKRNSIDFLGSRTATSNINNNNNNNTNSNLSSGVGSGSSALNGSNPGGHVNGVIGSGSALSEAISARVNQFGRPSQGSLNRISAPNMFNSRPKSVHEGDTSSMFSSNWNFASLGAAPVHSTNSNMASGNLSSSSASSSSSAGSPGNIGDRTSFGRPKSVGGAEWMLSGNSASSSTNNGVNSITNHRSQSVAEGLDKPWMPLMMSPPTMGGFHNGTNGTGHNLGAGSGFSNSSSSSGLAVERPKSVTEVDLAKMNISQWVHNNNKANNNNNTNINNNGAGSRSFTLEELKANNRRRTLLRPSAIISNVPVTVLEGDEKLLSASANTSSINIVSTMFDEATGSRSGSGTVSDANASTAHTASQDNGSSMFSSAPSLSASQPSINSSYSQQQQQQAVPQLQNLSLDPIANGLRNAQQQQYQPLPRPPSQQSRSRAPSPFSSPLPSPIKSGFRSRPVSGPTSPRLPPAQHGAPWAMSGNNNHLASDGSAVIVPADYNQKRHLSPPGLQRPRQHTPSVLDDDYLSDTSDISSIGMNGHHHHHHHGRGGSISKEKKQPEGVDFELLQDTPAWLRSLRLHKYNNIFEGMQWRDIVNLSDGDLINKGVAALGARRKMLKVFEQVRKEMLLQQIFENHSQTTMPPNAAPLPRVVLGTANFAKEKPETIETSGMVLGHKKAKALVDTFHSHGHRDIDSARVYGKGEAEQVLGELDLKDFCVSTKIYAAVSGRLNLENLERSLRETLVARKTDQVDILYLHAPDRSTPFEETVKAVDGLYRQGLFERFGLSNFAAWEVVEIHGLCQRHGYVPPTVCQAMYNPIARSVEHELLPCLKRYNIAFNAYNVISGGLLTGAYKSVDEVMEGSRYDPKTAFGNYFREKYWNKFNLDAVQMLSAAAAANKLTLIEATLRWMRHHSGLEAKDGIIIGVNEVAQLEQNLQDLEKAPLPQAMVDAFDAAWRQAMPGSKHYVDCTT</sequence>
<dbReference type="Gene3D" id="1.10.150.50">
    <property type="entry name" value="Transcription Factor, Ets-1"/>
    <property type="match status" value="1"/>
</dbReference>
<dbReference type="InterPro" id="IPR050897">
    <property type="entry name" value="SMAUG/VTS1_RNA-bind"/>
</dbReference>
<feature type="compositionally biased region" description="Low complexity" evidence="4">
    <location>
        <begin position="531"/>
        <end position="561"/>
    </location>
</feature>
<name>A0A9P8D1F0_MORAP</name>
<dbReference type="PANTHER" id="PTHR12515">
    <property type="entry name" value="STERILE ALPHA MOTIF DOMAIN CONTAINING PROTEIN 4-RELATED"/>
    <property type="match status" value="1"/>
</dbReference>
<accession>A0A9P8D1F0</accession>
<reference evidence="6" key="1">
    <citation type="submission" date="2021-07" db="EMBL/GenBank/DDBJ databases">
        <title>Draft genome of Mortierella alpina, strain LL118, isolated from an aspen leaf litter sample.</title>
        <authorList>
            <person name="Yang S."/>
            <person name="Vinatzer B.A."/>
        </authorList>
    </citation>
    <scope>NUCLEOTIDE SEQUENCE</scope>
    <source>
        <strain evidence="6">LL118</strain>
    </source>
</reference>
<dbReference type="PANTHER" id="PTHR12515:SF5">
    <property type="entry name" value="PROTEIN SMAUG"/>
    <property type="match status" value="1"/>
</dbReference>
<dbReference type="InterPro" id="IPR013761">
    <property type="entry name" value="SAM/pointed_sf"/>
</dbReference>
<dbReference type="GO" id="GO:0000289">
    <property type="term" value="P:nuclear-transcribed mRNA poly(A) tail shortening"/>
    <property type="evidence" value="ECO:0007669"/>
    <property type="project" value="TreeGrafter"/>
</dbReference>
<dbReference type="EMBL" id="JAIFTL010000106">
    <property type="protein sequence ID" value="KAG9323320.1"/>
    <property type="molecule type" value="Genomic_DNA"/>
</dbReference>
<feature type="domain" description="SAM" evidence="5">
    <location>
        <begin position="727"/>
        <end position="785"/>
    </location>
</feature>
<feature type="compositionally biased region" description="Polar residues" evidence="4">
    <location>
        <begin position="238"/>
        <end position="258"/>
    </location>
</feature>
<feature type="region of interest" description="Disordered" evidence="4">
    <location>
        <begin position="661"/>
        <end position="715"/>
    </location>
</feature>
<dbReference type="InterPro" id="IPR023210">
    <property type="entry name" value="NADP_OxRdtase_dom"/>
</dbReference>
<dbReference type="Pfam" id="PF00248">
    <property type="entry name" value="Aldo_ket_red"/>
    <property type="match status" value="1"/>
</dbReference>
<dbReference type="SMART" id="SM00454">
    <property type="entry name" value="SAM"/>
    <property type="match status" value="1"/>
</dbReference>
<feature type="region of interest" description="Disordered" evidence="4">
    <location>
        <begin position="238"/>
        <end position="267"/>
    </location>
</feature>
<dbReference type="CDD" id="cd19075">
    <property type="entry name" value="AKR_AKR7A1-5"/>
    <property type="match status" value="1"/>
</dbReference>
<feature type="compositionally biased region" description="Low complexity" evidence="4">
    <location>
        <begin position="182"/>
        <end position="210"/>
    </location>
</feature>
<gene>
    <name evidence="6" type="ORF">KVV02_004528</name>
</gene>
<feature type="compositionally biased region" description="Low complexity" evidence="4">
    <location>
        <begin position="290"/>
        <end position="312"/>
    </location>
</feature>
<feature type="compositionally biased region" description="Low complexity" evidence="4">
    <location>
        <begin position="580"/>
        <end position="601"/>
    </location>
</feature>
<proteinExistence type="predicted"/>
<feature type="region of interest" description="Disordered" evidence="4">
    <location>
        <begin position="290"/>
        <end position="356"/>
    </location>
</feature>
<comment type="subcellular location">
    <subcellularLocation>
        <location evidence="1">Cytoplasm</location>
    </subcellularLocation>
</comment>
<dbReference type="Gene3D" id="3.20.20.100">
    <property type="entry name" value="NADP-dependent oxidoreductase domain"/>
    <property type="match status" value="1"/>
</dbReference>
<feature type="compositionally biased region" description="Low complexity" evidence="4">
    <location>
        <begin position="333"/>
        <end position="347"/>
    </location>
</feature>
<dbReference type="PROSITE" id="PS50105">
    <property type="entry name" value="SAM_DOMAIN"/>
    <property type="match status" value="1"/>
</dbReference>
<feature type="compositionally biased region" description="Low complexity" evidence="4">
    <location>
        <begin position="393"/>
        <end position="404"/>
    </location>
</feature>
<feature type="region of interest" description="Disordered" evidence="4">
    <location>
        <begin position="580"/>
        <end position="643"/>
    </location>
</feature>
<evidence type="ECO:0000256" key="4">
    <source>
        <dbReference type="SAM" id="MobiDB-lite"/>
    </source>
</evidence>
<feature type="region of interest" description="Disordered" evidence="4">
    <location>
        <begin position="178"/>
        <end position="210"/>
    </location>
</feature>
<dbReference type="InterPro" id="IPR036812">
    <property type="entry name" value="NAD(P)_OxRdtase_dom_sf"/>
</dbReference>
<evidence type="ECO:0000256" key="1">
    <source>
        <dbReference type="ARBA" id="ARBA00004496"/>
    </source>
</evidence>
<feature type="compositionally biased region" description="Gly residues" evidence="4">
    <location>
        <begin position="382"/>
        <end position="392"/>
    </location>
</feature>
<evidence type="ECO:0000313" key="6">
    <source>
        <dbReference type="EMBL" id="KAG9323320.1"/>
    </source>
</evidence>
<feature type="region of interest" description="Disordered" evidence="4">
    <location>
        <begin position="504"/>
        <end position="561"/>
    </location>
</feature>
<evidence type="ECO:0000313" key="7">
    <source>
        <dbReference type="Proteomes" id="UP000717515"/>
    </source>
</evidence>
<feature type="compositionally biased region" description="Basic residues" evidence="4">
    <location>
        <begin position="698"/>
        <end position="707"/>
    </location>
</feature>
<feature type="compositionally biased region" description="Polar residues" evidence="4">
    <location>
        <begin position="686"/>
        <end position="695"/>
    </location>
</feature>
<dbReference type="Pfam" id="PF25479">
    <property type="entry name" value="Vts1"/>
    <property type="match status" value="1"/>
</dbReference>
<dbReference type="AlphaFoldDB" id="A0A9P8D1F0"/>
<keyword evidence="2" id="KW-0963">Cytoplasm</keyword>
<protein>
    <recommendedName>
        <fullName evidence="5">SAM domain-containing protein</fullName>
    </recommendedName>
</protein>
<dbReference type="Proteomes" id="UP000717515">
    <property type="component" value="Unassembled WGS sequence"/>
</dbReference>
<comment type="caution">
    <text evidence="6">The sequence shown here is derived from an EMBL/GenBank/DDBJ whole genome shotgun (WGS) entry which is preliminary data.</text>
</comment>
<evidence type="ECO:0000256" key="2">
    <source>
        <dbReference type="ARBA" id="ARBA00022490"/>
    </source>
</evidence>
<dbReference type="InterPro" id="IPR001660">
    <property type="entry name" value="SAM"/>
</dbReference>
<keyword evidence="3" id="KW-0694">RNA-binding</keyword>
<dbReference type="Pfam" id="PF07647">
    <property type="entry name" value="SAM_2"/>
    <property type="match status" value="1"/>
</dbReference>
<dbReference type="SUPFAM" id="SSF51430">
    <property type="entry name" value="NAD(P)-linked oxidoreductase"/>
    <property type="match status" value="1"/>
</dbReference>
<dbReference type="GO" id="GO:0000932">
    <property type="term" value="C:P-body"/>
    <property type="evidence" value="ECO:0007669"/>
    <property type="project" value="TreeGrafter"/>
</dbReference>
<feature type="compositionally biased region" description="Polar residues" evidence="4">
    <location>
        <begin position="506"/>
        <end position="530"/>
    </location>
</feature>
<evidence type="ECO:0000259" key="5">
    <source>
        <dbReference type="PROSITE" id="PS50105"/>
    </source>
</evidence>
<dbReference type="InterPro" id="IPR057327">
    <property type="entry name" value="Vts1_dom"/>
</dbReference>
<organism evidence="6 7">
    <name type="scientific">Mortierella alpina</name>
    <name type="common">Oleaginous fungus</name>
    <name type="synonym">Mortierella renispora</name>
    <dbReference type="NCBI Taxonomy" id="64518"/>
    <lineage>
        <taxon>Eukaryota</taxon>
        <taxon>Fungi</taxon>
        <taxon>Fungi incertae sedis</taxon>
        <taxon>Mucoromycota</taxon>
        <taxon>Mortierellomycotina</taxon>
        <taxon>Mortierellomycetes</taxon>
        <taxon>Mortierellales</taxon>
        <taxon>Mortierellaceae</taxon>
        <taxon>Mortierella</taxon>
    </lineage>
</organism>
<feature type="region of interest" description="Disordered" evidence="4">
    <location>
        <begin position="380"/>
        <end position="404"/>
    </location>
</feature>
<dbReference type="GO" id="GO:0003729">
    <property type="term" value="F:mRNA binding"/>
    <property type="evidence" value="ECO:0007669"/>
    <property type="project" value="TreeGrafter"/>
</dbReference>
<dbReference type="SUPFAM" id="SSF47769">
    <property type="entry name" value="SAM/Pointed domain"/>
    <property type="match status" value="1"/>
</dbReference>